<feature type="transmembrane region" description="Helical" evidence="1">
    <location>
        <begin position="113"/>
        <end position="132"/>
    </location>
</feature>
<proteinExistence type="predicted"/>
<dbReference type="RefSeq" id="WP_262991907.1">
    <property type="nucleotide sequence ID" value="NZ_JAOTJC010000004.1"/>
</dbReference>
<keyword evidence="1" id="KW-0472">Membrane</keyword>
<evidence type="ECO:0000313" key="2">
    <source>
        <dbReference type="EMBL" id="MCU7553206.1"/>
    </source>
</evidence>
<dbReference type="InterPro" id="IPR046513">
    <property type="entry name" value="DUF6691"/>
</dbReference>
<protein>
    <submittedName>
        <fullName evidence="2">YeeE/YedE family protein</fullName>
    </submittedName>
</protein>
<reference evidence="3" key="1">
    <citation type="submission" date="2023-07" db="EMBL/GenBank/DDBJ databases">
        <title>Study on multiphase classification of strain Alteromonas salexigens isolated from the Yellow Sea.</title>
        <authorList>
            <person name="Sun L."/>
        </authorList>
    </citation>
    <scope>NUCLEOTIDE SEQUENCE [LARGE SCALE GENOMIC DNA]</scope>
    <source>
        <strain evidence="3">ASW11-19</strain>
    </source>
</reference>
<comment type="caution">
    <text evidence="2">The sequence shown here is derived from an EMBL/GenBank/DDBJ whole genome shotgun (WGS) entry which is preliminary data.</text>
</comment>
<keyword evidence="1" id="KW-0812">Transmembrane</keyword>
<name>A0ABT2VJ61_9ALTE</name>
<organism evidence="2 3">
    <name type="scientific">Alteromonas salexigens</name>
    <dbReference type="NCBI Taxonomy" id="2982530"/>
    <lineage>
        <taxon>Bacteria</taxon>
        <taxon>Pseudomonadati</taxon>
        <taxon>Pseudomonadota</taxon>
        <taxon>Gammaproteobacteria</taxon>
        <taxon>Alteromonadales</taxon>
        <taxon>Alteromonadaceae</taxon>
        <taxon>Alteromonas/Salinimonas group</taxon>
        <taxon>Alteromonas</taxon>
    </lineage>
</organism>
<sequence length="137" mass="14393">MKQLLTALIAGLLFGAGLTISMMVDPERVLDFLDIFGDWDPTLAFVMGGGLAVYLPIFHFVVKPRKTTVFGESCDLPSATKVDSKLLGGSVLFGLGWGLSGICPGPALSNLSGGLTGIFVFVATMILGMLIAGRLTR</sequence>
<keyword evidence="1" id="KW-1133">Transmembrane helix</keyword>
<dbReference type="EMBL" id="JAOTJC010000004">
    <property type="protein sequence ID" value="MCU7553206.1"/>
    <property type="molecule type" value="Genomic_DNA"/>
</dbReference>
<gene>
    <name evidence="2" type="ORF">OCL06_01185</name>
</gene>
<dbReference type="Pfam" id="PF20398">
    <property type="entry name" value="DUF6691"/>
    <property type="match status" value="1"/>
</dbReference>
<evidence type="ECO:0000256" key="1">
    <source>
        <dbReference type="SAM" id="Phobius"/>
    </source>
</evidence>
<feature type="transmembrane region" description="Helical" evidence="1">
    <location>
        <begin position="43"/>
        <end position="62"/>
    </location>
</feature>
<evidence type="ECO:0000313" key="3">
    <source>
        <dbReference type="Proteomes" id="UP001209257"/>
    </source>
</evidence>
<keyword evidence="3" id="KW-1185">Reference proteome</keyword>
<feature type="transmembrane region" description="Helical" evidence="1">
    <location>
        <begin position="86"/>
        <end position="107"/>
    </location>
</feature>
<dbReference type="Proteomes" id="UP001209257">
    <property type="component" value="Unassembled WGS sequence"/>
</dbReference>
<accession>A0ABT2VJ61</accession>